<keyword evidence="3 8" id="KW-0597">Phosphoprotein</keyword>
<name>A0A9Q3A813_9FIRM</name>
<dbReference type="PANTHER" id="PTHR48111">
    <property type="entry name" value="REGULATOR OF RPOS"/>
    <property type="match status" value="1"/>
</dbReference>
<proteinExistence type="predicted"/>
<dbReference type="InterPro" id="IPR001867">
    <property type="entry name" value="OmpR/PhoB-type_DNA-bd"/>
</dbReference>
<keyword evidence="4" id="KW-0902">Two-component regulatory system</keyword>
<sequence>MNNTTILIVEDDKTIQNFLKVTLKTQNYNYIIAETGLSGLSLFYANRPDLVLLDLGLPDIEGIEVLKQIRQNSSIPIIVVSARSSETEKVMALDYGSDDYVTKPFNAAELLARIRAALRHCLKEKVSEPIFELDYLKVDFERRHVWVKDQEIHLTPIEYKMLVLLITNRGKVLTHHFIQENVWGYETTDDYQSLRVFMANIRRKIEIDSSSPHFIITEVGVGYRFVE</sequence>
<dbReference type="EMBL" id="JAQLKE010000010">
    <property type="protein sequence ID" value="MDB7083722.1"/>
    <property type="molecule type" value="Genomic_DNA"/>
</dbReference>
<dbReference type="GO" id="GO:0000156">
    <property type="term" value="F:phosphorelay response regulator activity"/>
    <property type="evidence" value="ECO:0007669"/>
    <property type="project" value="TreeGrafter"/>
</dbReference>
<evidence type="ECO:0000259" key="10">
    <source>
        <dbReference type="PROSITE" id="PS50110"/>
    </source>
</evidence>
<dbReference type="PROSITE" id="PS50110">
    <property type="entry name" value="RESPONSE_REGULATORY"/>
    <property type="match status" value="1"/>
</dbReference>
<dbReference type="Proteomes" id="UP001211987">
    <property type="component" value="Unassembled WGS sequence"/>
</dbReference>
<protein>
    <submittedName>
        <fullName evidence="12">Response regulator transcription factor</fullName>
    </submittedName>
</protein>
<reference evidence="12" key="1">
    <citation type="submission" date="2023-01" db="EMBL/GenBank/DDBJ databases">
        <title>Human gut microbiome strain richness.</title>
        <authorList>
            <person name="Chen-Liaw A."/>
        </authorList>
    </citation>
    <scope>NUCLEOTIDE SEQUENCE</scope>
    <source>
        <strain evidence="12">1001217st2_G6_1001217B_191108</strain>
    </source>
</reference>
<evidence type="ECO:0000259" key="11">
    <source>
        <dbReference type="PROSITE" id="PS51755"/>
    </source>
</evidence>
<dbReference type="PROSITE" id="PS51755">
    <property type="entry name" value="OMPR_PHOB"/>
    <property type="match status" value="1"/>
</dbReference>
<dbReference type="SMART" id="SM00448">
    <property type="entry name" value="REC"/>
    <property type="match status" value="1"/>
</dbReference>
<keyword evidence="6 9" id="KW-0238">DNA-binding</keyword>
<evidence type="ECO:0000256" key="1">
    <source>
        <dbReference type="ARBA" id="ARBA00004496"/>
    </source>
</evidence>
<dbReference type="Gene3D" id="3.40.50.2300">
    <property type="match status" value="1"/>
</dbReference>
<dbReference type="RefSeq" id="WP_003535603.1">
    <property type="nucleotide sequence ID" value="NZ_AP031443.1"/>
</dbReference>
<evidence type="ECO:0000256" key="8">
    <source>
        <dbReference type="PROSITE-ProRule" id="PRU00169"/>
    </source>
</evidence>
<evidence type="ECO:0000256" key="5">
    <source>
        <dbReference type="ARBA" id="ARBA00023015"/>
    </source>
</evidence>
<dbReference type="GO" id="GO:0032993">
    <property type="term" value="C:protein-DNA complex"/>
    <property type="evidence" value="ECO:0007669"/>
    <property type="project" value="TreeGrafter"/>
</dbReference>
<evidence type="ECO:0000256" key="7">
    <source>
        <dbReference type="ARBA" id="ARBA00023163"/>
    </source>
</evidence>
<dbReference type="FunFam" id="3.40.50.2300:FF:000021">
    <property type="entry name" value="Two-component system response regulator KdpE"/>
    <property type="match status" value="1"/>
</dbReference>
<dbReference type="InterPro" id="IPR001789">
    <property type="entry name" value="Sig_transdc_resp-reg_receiver"/>
</dbReference>
<dbReference type="CDD" id="cd17620">
    <property type="entry name" value="REC_OmpR_KdpE-like"/>
    <property type="match status" value="1"/>
</dbReference>
<evidence type="ECO:0000256" key="9">
    <source>
        <dbReference type="PROSITE-ProRule" id="PRU01091"/>
    </source>
</evidence>
<feature type="domain" description="Response regulatory" evidence="10">
    <location>
        <begin position="5"/>
        <end position="118"/>
    </location>
</feature>
<dbReference type="SUPFAM" id="SSF52172">
    <property type="entry name" value="CheY-like"/>
    <property type="match status" value="1"/>
</dbReference>
<evidence type="ECO:0000256" key="3">
    <source>
        <dbReference type="ARBA" id="ARBA00022553"/>
    </source>
</evidence>
<dbReference type="Pfam" id="PF00072">
    <property type="entry name" value="Response_reg"/>
    <property type="match status" value="1"/>
</dbReference>
<dbReference type="Gene3D" id="1.10.10.10">
    <property type="entry name" value="Winged helix-like DNA-binding domain superfamily/Winged helix DNA-binding domain"/>
    <property type="match status" value="1"/>
</dbReference>
<dbReference type="InterPro" id="IPR011006">
    <property type="entry name" value="CheY-like_superfamily"/>
</dbReference>
<evidence type="ECO:0000313" key="12">
    <source>
        <dbReference type="EMBL" id="MDB7083722.1"/>
    </source>
</evidence>
<dbReference type="Pfam" id="PF00486">
    <property type="entry name" value="Trans_reg_C"/>
    <property type="match status" value="1"/>
</dbReference>
<evidence type="ECO:0000256" key="6">
    <source>
        <dbReference type="ARBA" id="ARBA00023125"/>
    </source>
</evidence>
<evidence type="ECO:0000256" key="4">
    <source>
        <dbReference type="ARBA" id="ARBA00023012"/>
    </source>
</evidence>
<dbReference type="AlphaFoldDB" id="A0A9Q3A813"/>
<organism evidence="12 13">
    <name type="scientific">Thomasclavelia ramosa</name>
    <dbReference type="NCBI Taxonomy" id="1547"/>
    <lineage>
        <taxon>Bacteria</taxon>
        <taxon>Bacillati</taxon>
        <taxon>Bacillota</taxon>
        <taxon>Erysipelotrichia</taxon>
        <taxon>Erysipelotrichales</taxon>
        <taxon>Coprobacillaceae</taxon>
        <taxon>Thomasclavelia</taxon>
    </lineage>
</organism>
<feature type="domain" description="OmpR/PhoB-type" evidence="11">
    <location>
        <begin position="128"/>
        <end position="227"/>
    </location>
</feature>
<dbReference type="GO" id="GO:0000987">
    <property type="term" value="F:cis-regulatory region sequence-specific DNA binding"/>
    <property type="evidence" value="ECO:0007669"/>
    <property type="project" value="UniProtKB-ARBA"/>
</dbReference>
<feature type="modified residue" description="4-aspartylphosphate" evidence="8">
    <location>
        <position position="54"/>
    </location>
</feature>
<dbReference type="GeneID" id="64197497"/>
<dbReference type="GO" id="GO:0045893">
    <property type="term" value="P:positive regulation of DNA-templated transcription"/>
    <property type="evidence" value="ECO:0007669"/>
    <property type="project" value="UniProtKB-ARBA"/>
</dbReference>
<dbReference type="InterPro" id="IPR036388">
    <property type="entry name" value="WH-like_DNA-bd_sf"/>
</dbReference>
<comment type="subcellular location">
    <subcellularLocation>
        <location evidence="1">Cytoplasm</location>
    </subcellularLocation>
</comment>
<dbReference type="GO" id="GO:0005829">
    <property type="term" value="C:cytosol"/>
    <property type="evidence" value="ECO:0007669"/>
    <property type="project" value="TreeGrafter"/>
</dbReference>
<feature type="DNA-binding region" description="OmpR/PhoB-type" evidence="9">
    <location>
        <begin position="128"/>
        <end position="227"/>
    </location>
</feature>
<keyword evidence="2" id="KW-0963">Cytoplasm</keyword>
<dbReference type="SMART" id="SM00862">
    <property type="entry name" value="Trans_reg_C"/>
    <property type="match status" value="1"/>
</dbReference>
<evidence type="ECO:0000313" key="13">
    <source>
        <dbReference type="Proteomes" id="UP001211987"/>
    </source>
</evidence>
<dbReference type="PANTHER" id="PTHR48111:SF50">
    <property type="entry name" value="KDP OPERON TRANSCRIPTIONAL REGULATORY PROTEIN KDPE"/>
    <property type="match status" value="1"/>
</dbReference>
<comment type="caution">
    <text evidence="12">The sequence shown here is derived from an EMBL/GenBank/DDBJ whole genome shotgun (WGS) entry which is preliminary data.</text>
</comment>
<accession>A0A9Q3A813</accession>
<evidence type="ECO:0000256" key="2">
    <source>
        <dbReference type="ARBA" id="ARBA00022490"/>
    </source>
</evidence>
<dbReference type="CDD" id="cd00383">
    <property type="entry name" value="trans_reg_C"/>
    <property type="match status" value="1"/>
</dbReference>
<keyword evidence="7" id="KW-0804">Transcription</keyword>
<gene>
    <name evidence="12" type="ORF">PM738_07910</name>
</gene>
<dbReference type="Gene3D" id="6.10.250.690">
    <property type="match status" value="1"/>
</dbReference>
<dbReference type="InterPro" id="IPR039420">
    <property type="entry name" value="WalR-like"/>
</dbReference>
<keyword evidence="5" id="KW-0805">Transcription regulation</keyword>
<dbReference type="GO" id="GO:0042802">
    <property type="term" value="F:identical protein binding"/>
    <property type="evidence" value="ECO:0007669"/>
    <property type="project" value="UniProtKB-ARBA"/>
</dbReference>